<dbReference type="AlphaFoldDB" id="A0A699YFS6"/>
<comment type="caution">
    <text evidence="1">The sequence shown here is derived from an EMBL/GenBank/DDBJ whole genome shotgun (WGS) entry which is preliminary data.</text>
</comment>
<evidence type="ECO:0000313" key="1">
    <source>
        <dbReference type="EMBL" id="GFH09020.1"/>
    </source>
</evidence>
<reference evidence="1 2" key="1">
    <citation type="submission" date="2020-02" db="EMBL/GenBank/DDBJ databases">
        <title>Draft genome sequence of Haematococcus lacustris strain NIES-144.</title>
        <authorList>
            <person name="Morimoto D."/>
            <person name="Nakagawa S."/>
            <person name="Yoshida T."/>
            <person name="Sawayama S."/>
        </authorList>
    </citation>
    <scope>NUCLEOTIDE SEQUENCE [LARGE SCALE GENOMIC DNA]</scope>
    <source>
        <strain evidence="1 2">NIES-144</strain>
    </source>
</reference>
<name>A0A699YFS6_HAELA</name>
<gene>
    <name evidence="1" type="ORF">HaLaN_04083</name>
</gene>
<keyword evidence="2" id="KW-1185">Reference proteome</keyword>
<dbReference type="EMBL" id="BLLF01000203">
    <property type="protein sequence ID" value="GFH09020.1"/>
    <property type="molecule type" value="Genomic_DNA"/>
</dbReference>
<proteinExistence type="predicted"/>
<sequence length="120" mass="13804">MSGQLVTDQLRRWKLTKGQANLKHTTVTLPTWDAVWEVYLNPQWARQRLRLCGAQDRALEQFFNKVVCRPRGTDQRWGRVVLVDEHHTSRVSSVVGHQACRLEAPSRAGGTAPSLERHHR</sequence>
<dbReference type="Proteomes" id="UP000485058">
    <property type="component" value="Unassembled WGS sequence"/>
</dbReference>
<protein>
    <submittedName>
        <fullName evidence="1">Uncharacterized protein</fullName>
    </submittedName>
</protein>
<accession>A0A699YFS6</accession>
<organism evidence="1 2">
    <name type="scientific">Haematococcus lacustris</name>
    <name type="common">Green alga</name>
    <name type="synonym">Haematococcus pluvialis</name>
    <dbReference type="NCBI Taxonomy" id="44745"/>
    <lineage>
        <taxon>Eukaryota</taxon>
        <taxon>Viridiplantae</taxon>
        <taxon>Chlorophyta</taxon>
        <taxon>core chlorophytes</taxon>
        <taxon>Chlorophyceae</taxon>
        <taxon>CS clade</taxon>
        <taxon>Chlamydomonadales</taxon>
        <taxon>Haematococcaceae</taxon>
        <taxon>Haematococcus</taxon>
    </lineage>
</organism>
<evidence type="ECO:0000313" key="2">
    <source>
        <dbReference type="Proteomes" id="UP000485058"/>
    </source>
</evidence>